<dbReference type="InterPro" id="IPR013785">
    <property type="entry name" value="Aldolase_TIM"/>
</dbReference>
<proteinExistence type="predicted"/>
<dbReference type="PROSITE" id="PS50991">
    <property type="entry name" value="PYR_CT"/>
    <property type="match status" value="1"/>
</dbReference>
<dbReference type="PANTHER" id="PTHR10277">
    <property type="entry name" value="HOMOCITRATE SYNTHASE-RELATED"/>
    <property type="match status" value="1"/>
</dbReference>
<dbReference type="InterPro" id="IPR000891">
    <property type="entry name" value="PYR_CT"/>
</dbReference>
<name>Q24S97_DESHY</name>
<dbReference type="GO" id="GO:0003852">
    <property type="term" value="F:2-isopropylmalate synthase activity"/>
    <property type="evidence" value="ECO:0007669"/>
    <property type="project" value="TreeGrafter"/>
</dbReference>
<accession>Q24S97</accession>
<dbReference type="PANTHER" id="PTHR10277:SF9">
    <property type="entry name" value="2-ISOPROPYLMALATE SYNTHASE 1, CHLOROPLASTIC-RELATED"/>
    <property type="match status" value="1"/>
</dbReference>
<evidence type="ECO:0000259" key="2">
    <source>
        <dbReference type="PROSITE" id="PS50991"/>
    </source>
</evidence>
<dbReference type="eggNOG" id="COG0119">
    <property type="taxonomic scope" value="Bacteria"/>
</dbReference>
<dbReference type="STRING" id="138119.DSY3306"/>
<dbReference type="InterPro" id="IPR050073">
    <property type="entry name" value="2-IPM_HCS-like"/>
</dbReference>
<dbReference type="Proteomes" id="UP000001946">
    <property type="component" value="Chromosome"/>
</dbReference>
<dbReference type="Pfam" id="PF00682">
    <property type="entry name" value="HMGL-like"/>
    <property type="match status" value="1"/>
</dbReference>
<evidence type="ECO:0000313" key="3">
    <source>
        <dbReference type="EMBL" id="BAE85095.1"/>
    </source>
</evidence>
<keyword evidence="4" id="KW-1185">Reference proteome</keyword>
<organism evidence="3 4">
    <name type="scientific">Desulfitobacterium hafniense (strain Y51)</name>
    <dbReference type="NCBI Taxonomy" id="138119"/>
    <lineage>
        <taxon>Bacteria</taxon>
        <taxon>Bacillati</taxon>
        <taxon>Bacillota</taxon>
        <taxon>Clostridia</taxon>
        <taxon>Eubacteriales</taxon>
        <taxon>Desulfitobacteriaceae</taxon>
        <taxon>Desulfitobacterium</taxon>
    </lineage>
</organism>
<dbReference type="SUPFAM" id="SSF51569">
    <property type="entry name" value="Aldolase"/>
    <property type="match status" value="1"/>
</dbReference>
<reference evidence="3 4" key="1">
    <citation type="journal article" date="2006" name="J. Bacteriol.">
        <title>Complete genome sequence of the dehalorespiring bacterium Desulfitobacterium hafniense Y51 and comparison with Dehalococcoides ethenogenes 195.</title>
        <authorList>
            <person name="Nonaka H."/>
            <person name="Keresztes G."/>
            <person name="Shinoda Y."/>
            <person name="Ikenaga Y."/>
            <person name="Abe M."/>
            <person name="Naito K."/>
            <person name="Inatomi K."/>
            <person name="Furukawa K."/>
            <person name="Inui M."/>
            <person name="Yukawa H."/>
        </authorList>
    </citation>
    <scope>NUCLEOTIDE SEQUENCE [LARGE SCALE GENOMIC DNA]</scope>
    <source>
        <strain evidence="3 4">Y51</strain>
    </source>
</reference>
<dbReference type="HOGENOM" id="CLU_037512_0_0_9"/>
<evidence type="ECO:0000313" key="4">
    <source>
        <dbReference type="Proteomes" id="UP000001946"/>
    </source>
</evidence>
<dbReference type="Gene3D" id="3.90.1480.10">
    <property type="entry name" value="Alpha-2,3-sialyltransferase"/>
    <property type="match status" value="1"/>
</dbReference>
<dbReference type="Gene3D" id="3.20.20.70">
    <property type="entry name" value="Aldolase class I"/>
    <property type="match status" value="1"/>
</dbReference>
<dbReference type="EMBL" id="AP008230">
    <property type="protein sequence ID" value="BAE85095.1"/>
    <property type="molecule type" value="Genomic_DNA"/>
</dbReference>
<feature type="domain" description="Pyruvate carboxyltransferase" evidence="2">
    <location>
        <begin position="7"/>
        <end position="256"/>
    </location>
</feature>
<dbReference type="AlphaFoldDB" id="Q24S97"/>
<dbReference type="KEGG" id="dsy:DSY3306"/>
<dbReference type="RefSeq" id="WP_011461003.1">
    <property type="nucleotide sequence ID" value="NC_007907.1"/>
</dbReference>
<sequence length="547" mass="61620">MKKDKQFIMLDCTVRDGGYINNWAFPIEIVASMYKASSTAGVEIFEIGFLSEDTSLPLWRQSPAWAVKQVTQEYQGAQISAILEANTVGMKLGIPEETGIDVLRIALNKDKVVECIPKMADYKAQGYTVFVQLMGITGYTDIEILNICKLLDECGYIDYINIGDSYGSLLPERTTEIISMMKRNTRLKVGLHAHNNMQLGMANVLAAVAAGANIVDGSLYGMGRGGGNVPLELLLSYYGKKFPDCYDVLPVLDFIDRYMIRIRQEFEWGYTLNNLLSGVYECHPYYTSKLIDKREYTIEQVLKTVKIVSSSEVIGFSDEFLNKIIESGLLQRNDEKEYSLEEYVTLYAGHVPYTNRYKGRDFLILGNGPTLIECKETIDSFIQKHNPVVLGANNLSNLYIPDYHAFNNQRRFEQYGNSVHSSSKLLLGPSINAKNIKYEYEPIICYNSPLTPLKIIEDIISSNCRSISVLLGAIALVMGARNIYFAGMDGYLNQERLHFYDEDESQSASDLKERHDSNQAYLGQLGICARSYGSVKICFITPTTYEL</sequence>
<dbReference type="CDD" id="cd07944">
    <property type="entry name" value="DRE_TIM_HOA_like"/>
    <property type="match status" value="1"/>
</dbReference>
<keyword evidence="1" id="KW-0464">Manganese</keyword>
<gene>
    <name evidence="3" type="ordered locus">DSY3306</name>
</gene>
<evidence type="ECO:0000256" key="1">
    <source>
        <dbReference type="ARBA" id="ARBA00023211"/>
    </source>
</evidence>
<dbReference type="GO" id="GO:0009098">
    <property type="term" value="P:L-leucine biosynthetic process"/>
    <property type="evidence" value="ECO:0007669"/>
    <property type="project" value="TreeGrafter"/>
</dbReference>
<protein>
    <recommendedName>
        <fullName evidence="2">Pyruvate carboxyltransferase domain-containing protein</fullName>
    </recommendedName>
</protein>